<evidence type="ECO:0000259" key="2">
    <source>
        <dbReference type="Pfam" id="PF07510"/>
    </source>
</evidence>
<keyword evidence="4" id="KW-1185">Reference proteome</keyword>
<gene>
    <name evidence="3" type="ORF">AHIS1636_24310</name>
</gene>
<accession>A0ABQ5MVJ6</accession>
<sequence>MLGKIIAAVFTAALLLGGLAAPAEAAGTYKASLRTAARSLPVAAEKNTGYDRDRYFGDWKDTNRDCQNTRAEVLIQESKVRTTYTTSRGCTVRSGKWVTNWDNRTHYSASAVQIDHLVPVHEAWGSGARSWSQARRVAFYNDLGDGRLLNAQTSRLNSAKQAKGPEDWMPARNRCKYVADWVAMKIRWGLKADSRERAALIRYADSCPAATVKVTRA</sequence>
<evidence type="ECO:0000313" key="4">
    <source>
        <dbReference type="Proteomes" id="UP001209654"/>
    </source>
</evidence>
<dbReference type="Proteomes" id="UP001209654">
    <property type="component" value="Unassembled WGS sequence"/>
</dbReference>
<name>A0ABQ5MVJ6_9MICC</name>
<protein>
    <recommendedName>
        <fullName evidence="2">GmrSD restriction endonucleases C-terminal domain-containing protein</fullName>
    </recommendedName>
</protein>
<dbReference type="RefSeq" id="WP_264796092.1">
    <property type="nucleotide sequence ID" value="NZ_BRVS01000011.1"/>
</dbReference>
<reference evidence="3 4" key="1">
    <citation type="journal article" date="2023" name="Int. J. Syst. Evol. Microbiol.">
        <title>Arthrobacter mangrovi sp. nov., an actinobacterium isolated from the rhizosphere of a mangrove.</title>
        <authorList>
            <person name="Hamada M."/>
            <person name="Saitou S."/>
            <person name="Enomoto N."/>
            <person name="Nanri K."/>
            <person name="Hidaka K."/>
            <person name="Miura T."/>
            <person name="Tamura T."/>
        </authorList>
    </citation>
    <scope>NUCLEOTIDE SEQUENCE [LARGE SCALE GENOMIC DNA]</scope>
    <source>
        <strain evidence="3 4">NBRC 112813</strain>
    </source>
</reference>
<dbReference type="EMBL" id="BRVS01000011">
    <property type="protein sequence ID" value="GLB67989.1"/>
    <property type="molecule type" value="Genomic_DNA"/>
</dbReference>
<keyword evidence="1" id="KW-0732">Signal</keyword>
<evidence type="ECO:0000313" key="3">
    <source>
        <dbReference type="EMBL" id="GLB67989.1"/>
    </source>
</evidence>
<evidence type="ECO:0000256" key="1">
    <source>
        <dbReference type="SAM" id="SignalP"/>
    </source>
</evidence>
<feature type="signal peptide" evidence="1">
    <location>
        <begin position="1"/>
        <end position="25"/>
    </location>
</feature>
<dbReference type="PANTHER" id="PTHR24094:SF15">
    <property type="entry name" value="AMP-DEPENDENT SYNTHETASE_LIGASE DOMAIN-CONTAINING PROTEIN-RELATED"/>
    <property type="match status" value="1"/>
</dbReference>
<dbReference type="PANTHER" id="PTHR24094">
    <property type="entry name" value="SECRETED PROTEIN"/>
    <property type="match status" value="1"/>
</dbReference>
<dbReference type="Pfam" id="PF07510">
    <property type="entry name" value="GmrSD_C"/>
    <property type="match status" value="1"/>
</dbReference>
<organism evidence="3 4">
    <name type="scientific">Arthrobacter mangrovi</name>
    <dbReference type="NCBI Taxonomy" id="2966350"/>
    <lineage>
        <taxon>Bacteria</taxon>
        <taxon>Bacillati</taxon>
        <taxon>Actinomycetota</taxon>
        <taxon>Actinomycetes</taxon>
        <taxon>Micrococcales</taxon>
        <taxon>Micrococcaceae</taxon>
        <taxon>Arthrobacter</taxon>
    </lineage>
</organism>
<feature type="domain" description="GmrSD restriction endonucleases C-terminal" evidence="2">
    <location>
        <begin position="80"/>
        <end position="202"/>
    </location>
</feature>
<feature type="chain" id="PRO_5045631054" description="GmrSD restriction endonucleases C-terminal domain-containing protein" evidence="1">
    <location>
        <begin position="26"/>
        <end position="217"/>
    </location>
</feature>
<comment type="caution">
    <text evidence="3">The sequence shown here is derived from an EMBL/GenBank/DDBJ whole genome shotgun (WGS) entry which is preliminary data.</text>
</comment>
<proteinExistence type="predicted"/>
<dbReference type="InterPro" id="IPR011089">
    <property type="entry name" value="GmrSD_C"/>
</dbReference>